<dbReference type="RefSeq" id="WP_281903344.1">
    <property type="nucleotide sequence ID" value="NZ_BSDI01000052.1"/>
</dbReference>
<dbReference type="Pfam" id="PF08044">
    <property type="entry name" value="DUF1707"/>
    <property type="match status" value="1"/>
</dbReference>
<keyword evidence="1" id="KW-1133">Transmembrane helix</keyword>
<evidence type="ECO:0000313" key="4">
    <source>
        <dbReference type="Proteomes" id="UP001144280"/>
    </source>
</evidence>
<keyword evidence="1" id="KW-0472">Membrane</keyword>
<sequence length="135" mass="14640">MSESTAGWLIGTPEREAARRALDVHLADDRLTELEYQRRLGACQEARTRAELLQVFADLPEPHPELPDIDADVEEDMPALAVAGCATIGLGLPVAIVLGIIYGAWWGLAVPVAVLVLLLIINAVIDRLSPRPERA</sequence>
<evidence type="ECO:0000259" key="2">
    <source>
        <dbReference type="Pfam" id="PF08044"/>
    </source>
</evidence>
<organism evidence="3 4">
    <name type="scientific">Phytohabitans aurantiacus</name>
    <dbReference type="NCBI Taxonomy" id="3016789"/>
    <lineage>
        <taxon>Bacteria</taxon>
        <taxon>Bacillati</taxon>
        <taxon>Actinomycetota</taxon>
        <taxon>Actinomycetes</taxon>
        <taxon>Micromonosporales</taxon>
        <taxon>Micromonosporaceae</taxon>
    </lineage>
</organism>
<dbReference type="Proteomes" id="UP001144280">
    <property type="component" value="Unassembled WGS sequence"/>
</dbReference>
<name>A0ABQ5R596_9ACTN</name>
<dbReference type="InterPro" id="IPR012551">
    <property type="entry name" value="DUF1707_SHOCT-like"/>
</dbReference>
<dbReference type="EMBL" id="BSDI01000052">
    <property type="protein sequence ID" value="GLI01921.1"/>
    <property type="molecule type" value="Genomic_DNA"/>
</dbReference>
<accession>A0ABQ5R596</accession>
<protein>
    <recommendedName>
        <fullName evidence="2">DUF1707 domain-containing protein</fullName>
    </recommendedName>
</protein>
<reference evidence="3" key="1">
    <citation type="submission" date="2022-12" db="EMBL/GenBank/DDBJ databases">
        <title>New Phytohabitans aurantiacus sp. RD004123 nov., an actinomycete isolated from soil.</title>
        <authorList>
            <person name="Triningsih D.W."/>
            <person name="Harunari E."/>
            <person name="Igarashi Y."/>
        </authorList>
    </citation>
    <scope>NUCLEOTIDE SEQUENCE</scope>
    <source>
        <strain evidence="3">RD004123</strain>
    </source>
</reference>
<feature type="transmembrane region" description="Helical" evidence="1">
    <location>
        <begin position="108"/>
        <end position="125"/>
    </location>
</feature>
<keyword evidence="1" id="KW-0812">Transmembrane</keyword>
<evidence type="ECO:0000313" key="3">
    <source>
        <dbReference type="EMBL" id="GLI01921.1"/>
    </source>
</evidence>
<evidence type="ECO:0000256" key="1">
    <source>
        <dbReference type="SAM" id="Phobius"/>
    </source>
</evidence>
<feature type="domain" description="DUF1707" evidence="2">
    <location>
        <begin position="10"/>
        <end position="60"/>
    </location>
</feature>
<gene>
    <name evidence="3" type="ORF">Pa4123_71980</name>
</gene>
<proteinExistence type="predicted"/>
<keyword evidence="4" id="KW-1185">Reference proteome</keyword>
<feature type="transmembrane region" description="Helical" evidence="1">
    <location>
        <begin position="79"/>
        <end position="102"/>
    </location>
</feature>
<comment type="caution">
    <text evidence="3">The sequence shown here is derived from an EMBL/GenBank/DDBJ whole genome shotgun (WGS) entry which is preliminary data.</text>
</comment>